<evidence type="ECO:0000256" key="6">
    <source>
        <dbReference type="SAM" id="MobiDB-lite"/>
    </source>
</evidence>
<evidence type="ECO:0000256" key="1">
    <source>
        <dbReference type="ARBA" id="ARBA00002212"/>
    </source>
</evidence>
<accession>A0ABR1K8B0</accession>
<protein>
    <submittedName>
        <fullName evidence="8">Histone H2A.Z-specific chaperone CHZ1</fullName>
    </submittedName>
</protein>
<evidence type="ECO:0000256" key="2">
    <source>
        <dbReference type="ARBA" id="ARBA00004123"/>
    </source>
</evidence>
<feature type="compositionally biased region" description="Acidic residues" evidence="6">
    <location>
        <begin position="41"/>
        <end position="76"/>
    </location>
</feature>
<comment type="caution">
    <text evidence="8">The sequence shown here is derived from an EMBL/GenBank/DDBJ whole genome shotgun (WGS) entry which is preliminary data.</text>
</comment>
<dbReference type="SMART" id="SM01082">
    <property type="entry name" value="CHZ"/>
    <property type="match status" value="1"/>
</dbReference>
<name>A0ABR1K8B0_9AGAR</name>
<dbReference type="InterPro" id="IPR019098">
    <property type="entry name" value="Histone_chaperone_domain_CHZ"/>
</dbReference>
<keyword evidence="4" id="KW-0143">Chaperone</keyword>
<evidence type="ECO:0000256" key="5">
    <source>
        <dbReference type="ARBA" id="ARBA00023242"/>
    </source>
</evidence>
<feature type="compositionally biased region" description="Basic and acidic residues" evidence="6">
    <location>
        <begin position="24"/>
        <end position="40"/>
    </location>
</feature>
<dbReference type="EMBL" id="JBANRG010000001">
    <property type="protein sequence ID" value="KAK7473091.1"/>
    <property type="molecule type" value="Genomic_DNA"/>
</dbReference>
<sequence>MSTDATTPNTKDTSTASPQVADASPKDKGKGKGKAVKPDDAMDEDVEEDDDDDGEEDSDEEEEEEEEEEEDMEEIDPTAIVGRRTRGKKVDYTSEEALNKAGLKKEDMDTDE</sequence>
<feature type="compositionally biased region" description="Polar residues" evidence="6">
    <location>
        <begin position="1"/>
        <end position="18"/>
    </location>
</feature>
<feature type="domain" description="Histone chaperone" evidence="7">
    <location>
        <begin position="66"/>
        <end position="101"/>
    </location>
</feature>
<comment type="subcellular location">
    <subcellularLocation>
        <location evidence="2">Nucleus</location>
    </subcellularLocation>
</comment>
<proteinExistence type="inferred from homology"/>
<comment type="function">
    <text evidence="1">Forms a chaperone-bound H2A.Z-H2B complex that acts as a source for SWR1 complex-dependent H2A to H2A.Z histone replacement in chromatin.</text>
</comment>
<keyword evidence="5" id="KW-0539">Nucleus</keyword>
<organism evidence="8 9">
    <name type="scientific">Marasmiellus scandens</name>
    <dbReference type="NCBI Taxonomy" id="2682957"/>
    <lineage>
        <taxon>Eukaryota</taxon>
        <taxon>Fungi</taxon>
        <taxon>Dikarya</taxon>
        <taxon>Basidiomycota</taxon>
        <taxon>Agaricomycotina</taxon>
        <taxon>Agaricomycetes</taxon>
        <taxon>Agaricomycetidae</taxon>
        <taxon>Agaricales</taxon>
        <taxon>Marasmiineae</taxon>
        <taxon>Omphalotaceae</taxon>
        <taxon>Marasmiellus</taxon>
    </lineage>
</organism>
<keyword evidence="9" id="KW-1185">Reference proteome</keyword>
<evidence type="ECO:0000313" key="8">
    <source>
        <dbReference type="EMBL" id="KAK7473091.1"/>
    </source>
</evidence>
<feature type="region of interest" description="Disordered" evidence="6">
    <location>
        <begin position="1"/>
        <end position="112"/>
    </location>
</feature>
<evidence type="ECO:0000256" key="3">
    <source>
        <dbReference type="ARBA" id="ARBA00008057"/>
    </source>
</evidence>
<dbReference type="Proteomes" id="UP001498398">
    <property type="component" value="Unassembled WGS sequence"/>
</dbReference>
<comment type="similarity">
    <text evidence="3">Belongs to the CHZ1 family.</text>
</comment>
<evidence type="ECO:0000313" key="9">
    <source>
        <dbReference type="Proteomes" id="UP001498398"/>
    </source>
</evidence>
<feature type="compositionally biased region" description="Basic and acidic residues" evidence="6">
    <location>
        <begin position="103"/>
        <end position="112"/>
    </location>
</feature>
<gene>
    <name evidence="8" type="primary">chz1</name>
    <name evidence="8" type="ORF">VKT23_001191</name>
</gene>
<evidence type="ECO:0000256" key="4">
    <source>
        <dbReference type="ARBA" id="ARBA00023186"/>
    </source>
</evidence>
<evidence type="ECO:0000259" key="7">
    <source>
        <dbReference type="SMART" id="SM01082"/>
    </source>
</evidence>
<dbReference type="Pfam" id="PF09649">
    <property type="entry name" value="CHZ"/>
    <property type="match status" value="1"/>
</dbReference>
<reference evidence="8 9" key="1">
    <citation type="submission" date="2024-01" db="EMBL/GenBank/DDBJ databases">
        <title>A draft genome for the cacao thread blight pathogen Marasmiellus scandens.</title>
        <authorList>
            <person name="Baruah I.K."/>
            <person name="Leung J."/>
            <person name="Bukari Y."/>
            <person name="Amoako-Attah I."/>
            <person name="Meinhardt L.W."/>
            <person name="Bailey B.A."/>
            <person name="Cohen S.P."/>
        </authorList>
    </citation>
    <scope>NUCLEOTIDE SEQUENCE [LARGE SCALE GENOMIC DNA]</scope>
    <source>
        <strain evidence="8 9">GH-19</strain>
    </source>
</reference>